<dbReference type="EMBL" id="CAKXYY010000001">
    <property type="protein sequence ID" value="CAH2350541.1"/>
    <property type="molecule type" value="Genomic_DNA"/>
</dbReference>
<dbReference type="AlphaFoldDB" id="A0A9P0QKW7"/>
<feature type="domain" description="Chromosome segregation in meiosis protein 3" evidence="10">
    <location>
        <begin position="42"/>
        <end position="153"/>
    </location>
</feature>
<evidence type="ECO:0000313" key="11">
    <source>
        <dbReference type="EMBL" id="CAH2350541.1"/>
    </source>
</evidence>
<comment type="caution">
    <text evidence="11">The sequence shown here is derived from an EMBL/GenBank/DDBJ whole genome shotgun (WGS) entry which is preliminary data.</text>
</comment>
<feature type="region of interest" description="Disordered" evidence="9">
    <location>
        <begin position="1"/>
        <end position="25"/>
    </location>
</feature>
<keyword evidence="12" id="KW-1185">Reference proteome</keyword>
<dbReference type="PANTHER" id="PTHR13220:SF11">
    <property type="entry name" value="TIMELESS-INTERACTING PROTEIN"/>
    <property type="match status" value="1"/>
</dbReference>
<comment type="similarity">
    <text evidence="2 8">Belongs to the CSM3 family.</text>
</comment>
<dbReference type="GO" id="GO:0006974">
    <property type="term" value="P:DNA damage response"/>
    <property type="evidence" value="ECO:0007669"/>
    <property type="project" value="UniProtKB-KW"/>
</dbReference>
<dbReference type="Proteomes" id="UP000837801">
    <property type="component" value="Unassembled WGS sequence"/>
</dbReference>
<evidence type="ECO:0000259" key="10">
    <source>
        <dbReference type="Pfam" id="PF07962"/>
    </source>
</evidence>
<keyword evidence="6 8" id="KW-0539">Nucleus</keyword>
<organism evidence="11 12">
    <name type="scientific">[Candida] railenensis</name>
    <dbReference type="NCBI Taxonomy" id="45579"/>
    <lineage>
        <taxon>Eukaryota</taxon>
        <taxon>Fungi</taxon>
        <taxon>Dikarya</taxon>
        <taxon>Ascomycota</taxon>
        <taxon>Saccharomycotina</taxon>
        <taxon>Pichiomycetes</taxon>
        <taxon>Debaryomycetaceae</taxon>
        <taxon>Kurtzmaniella</taxon>
    </lineage>
</organism>
<reference evidence="11" key="1">
    <citation type="submission" date="2022-03" db="EMBL/GenBank/DDBJ databases">
        <authorList>
            <person name="Legras J.-L."/>
            <person name="Devillers H."/>
            <person name="Grondin C."/>
        </authorList>
    </citation>
    <scope>NUCLEOTIDE SEQUENCE</scope>
    <source>
        <strain evidence="11">CLIB 1423</strain>
    </source>
</reference>
<dbReference type="InterPro" id="IPR012923">
    <property type="entry name" value="Csm3"/>
</dbReference>
<evidence type="ECO:0000313" key="12">
    <source>
        <dbReference type="Proteomes" id="UP000837801"/>
    </source>
</evidence>
<accession>A0A9P0QKW7</accession>
<comment type="function">
    <text evidence="8">Plays an important role in the control of DNA replication and the maintenance of replication fork stability.</text>
</comment>
<feature type="region of interest" description="Disordered" evidence="9">
    <location>
        <begin position="187"/>
        <end position="212"/>
    </location>
</feature>
<feature type="compositionally biased region" description="Polar residues" evidence="9">
    <location>
        <begin position="7"/>
        <end position="22"/>
    </location>
</feature>
<dbReference type="OrthoDB" id="437078at2759"/>
<keyword evidence="7 8" id="KW-0131">Cell cycle</keyword>
<comment type="subcellular location">
    <subcellularLocation>
        <location evidence="1 8">Nucleus</location>
    </subcellularLocation>
</comment>
<evidence type="ECO:0000256" key="1">
    <source>
        <dbReference type="ARBA" id="ARBA00004123"/>
    </source>
</evidence>
<keyword evidence="5" id="KW-0236">DNA replication inhibitor</keyword>
<evidence type="ECO:0000256" key="4">
    <source>
        <dbReference type="ARBA" id="ARBA00022763"/>
    </source>
</evidence>
<dbReference type="GO" id="GO:0003677">
    <property type="term" value="F:DNA binding"/>
    <property type="evidence" value="ECO:0007669"/>
    <property type="project" value="TreeGrafter"/>
</dbReference>
<name>A0A9P0QKW7_9ASCO</name>
<evidence type="ECO:0000256" key="3">
    <source>
        <dbReference type="ARBA" id="ARBA00011217"/>
    </source>
</evidence>
<evidence type="ECO:0000256" key="9">
    <source>
        <dbReference type="SAM" id="MobiDB-lite"/>
    </source>
</evidence>
<evidence type="ECO:0000256" key="2">
    <source>
        <dbReference type="ARBA" id="ARBA00006075"/>
    </source>
</evidence>
<dbReference type="InterPro" id="IPR040038">
    <property type="entry name" value="TIPIN/Csm3/Swi3"/>
</dbReference>
<dbReference type="PANTHER" id="PTHR13220">
    <property type="entry name" value="TIMELESS INTERACTING-RELATED"/>
    <property type="match status" value="1"/>
</dbReference>
<dbReference type="GO" id="GO:0031297">
    <property type="term" value="P:replication fork processing"/>
    <property type="evidence" value="ECO:0007669"/>
    <property type="project" value="UniProtKB-UniRule"/>
</dbReference>
<comment type="subunit">
    <text evidence="3">Component of the fork protection complex (FPC) consisting of TOF1 and CSM3.</text>
</comment>
<protein>
    <recommendedName>
        <fullName evidence="8">Chromosome segregation in meiosis protein</fullName>
    </recommendedName>
</protein>
<gene>
    <name evidence="11" type="ORF">CLIB1423_01S12442</name>
</gene>
<evidence type="ECO:0000256" key="6">
    <source>
        <dbReference type="ARBA" id="ARBA00023242"/>
    </source>
</evidence>
<dbReference type="Pfam" id="PF07962">
    <property type="entry name" value="Swi3"/>
    <property type="match status" value="1"/>
</dbReference>
<sequence>MDEHEYTSASPVPTNEPNQNDSADLLGLDKPIKLTTRAKVAKIDDDRILSKPTGIQYVVKNFNKMNRVMKKKDAALAKELSKEKYKRASTKTIRKLKHDHEFENFTFILHYYWFWLNTVFPKANFKDCIKLLRVYGAKSNHMKLYRRELLDQELLKLRQEKGIVDNIGDDIEESLGIAQPLASVDQSFPGVENENESSANNNNNNNEDEDDDDWSFMIRSATRPKNSLFIDDDEDDDELYRVTNVAKNPLSTQLSSAQVDGFPDLDEFSDSDVFSNPVSNTAQHLNENENENGDDFEMDLMREMDL</sequence>
<dbReference type="GO" id="GO:0000076">
    <property type="term" value="P:DNA replication checkpoint signaling"/>
    <property type="evidence" value="ECO:0007669"/>
    <property type="project" value="UniProtKB-UniRule"/>
</dbReference>
<keyword evidence="4 8" id="KW-0227">DNA damage</keyword>
<evidence type="ECO:0000256" key="5">
    <source>
        <dbReference type="ARBA" id="ARBA00022880"/>
    </source>
</evidence>
<dbReference type="GO" id="GO:0043111">
    <property type="term" value="P:replication fork arrest"/>
    <property type="evidence" value="ECO:0007669"/>
    <property type="project" value="TreeGrafter"/>
</dbReference>
<evidence type="ECO:0000256" key="7">
    <source>
        <dbReference type="ARBA" id="ARBA00023306"/>
    </source>
</evidence>
<proteinExistence type="inferred from homology"/>
<evidence type="ECO:0000256" key="8">
    <source>
        <dbReference type="RuleBase" id="RU366049"/>
    </source>
</evidence>
<feature type="compositionally biased region" description="Low complexity" evidence="9">
    <location>
        <begin position="196"/>
        <end position="205"/>
    </location>
</feature>
<dbReference type="GO" id="GO:0031298">
    <property type="term" value="C:replication fork protection complex"/>
    <property type="evidence" value="ECO:0007669"/>
    <property type="project" value="TreeGrafter"/>
</dbReference>